<dbReference type="InterPro" id="IPR019600">
    <property type="entry name" value="Hemin_uptake_protein_HemP"/>
</dbReference>
<evidence type="ECO:0000256" key="1">
    <source>
        <dbReference type="SAM" id="MobiDB-lite"/>
    </source>
</evidence>
<feature type="region of interest" description="Disordered" evidence="1">
    <location>
        <begin position="1"/>
        <end position="34"/>
    </location>
</feature>
<gene>
    <name evidence="2" type="ORF">RAE19_01685</name>
</gene>
<name>A0ABU3KI62_9BURK</name>
<reference evidence="2 3" key="1">
    <citation type="submission" date="2023-08" db="EMBL/GenBank/DDBJ databases">
        <title>Rhodoferax potami sp. nov. and Rhodoferax mekongensis sp. nov., isolated from the Mekong River in Thailand.</title>
        <authorList>
            <person name="Kitikhun S."/>
            <person name="Charoenyingcharoen P."/>
            <person name="Siriarchawattana P."/>
            <person name="Likhitrattanapisal S."/>
            <person name="Nilsakha T."/>
            <person name="Chanpet A."/>
            <person name="Rattanawaree P."/>
            <person name="Ingsriswang S."/>
        </authorList>
    </citation>
    <scope>NUCLEOTIDE SEQUENCE [LARGE SCALE GENOMIC DNA]</scope>
    <source>
        <strain evidence="2 3">TBRC 17660</strain>
    </source>
</reference>
<organism evidence="2 3">
    <name type="scientific">Rhodoferax potami</name>
    <dbReference type="NCBI Taxonomy" id="3068338"/>
    <lineage>
        <taxon>Bacteria</taxon>
        <taxon>Pseudomonadati</taxon>
        <taxon>Pseudomonadota</taxon>
        <taxon>Betaproteobacteria</taxon>
        <taxon>Burkholderiales</taxon>
        <taxon>Comamonadaceae</taxon>
        <taxon>Rhodoferax</taxon>
    </lineage>
</organism>
<keyword evidence="3" id="KW-1185">Reference proteome</keyword>
<evidence type="ECO:0000313" key="2">
    <source>
        <dbReference type="EMBL" id="MDT7517465.1"/>
    </source>
</evidence>
<accession>A0ABU3KI62</accession>
<comment type="caution">
    <text evidence="2">The sequence shown here is derived from an EMBL/GenBank/DDBJ whole genome shotgun (WGS) entry which is preliminary data.</text>
</comment>
<dbReference type="RefSeq" id="WP_313873288.1">
    <property type="nucleotide sequence ID" value="NZ_JAVBIK010000001.1"/>
</dbReference>
<dbReference type="EMBL" id="JAVBIK010000001">
    <property type="protein sequence ID" value="MDT7517465.1"/>
    <property type="molecule type" value="Genomic_DNA"/>
</dbReference>
<dbReference type="Pfam" id="PF10636">
    <property type="entry name" value="hemP"/>
    <property type="match status" value="1"/>
</dbReference>
<protein>
    <submittedName>
        <fullName evidence="2">Hemin uptake protein HemP</fullName>
    </submittedName>
</protein>
<evidence type="ECO:0000313" key="3">
    <source>
        <dbReference type="Proteomes" id="UP001321700"/>
    </source>
</evidence>
<dbReference type="Gene3D" id="2.10.70.10">
    <property type="entry name" value="Complement Module, domain 1"/>
    <property type="match status" value="1"/>
</dbReference>
<sequence length="73" mass="7891">MESHQSLPGTLAPKPSPLGSATRRNASKPIDSAGNRVVKASTLLGERQSVDIEYNGQRYRLQTTKAGKLILTK</sequence>
<proteinExistence type="predicted"/>
<dbReference type="Proteomes" id="UP001321700">
    <property type="component" value="Unassembled WGS sequence"/>
</dbReference>